<dbReference type="Proteomes" id="UP000228949">
    <property type="component" value="Unassembled WGS sequence"/>
</dbReference>
<evidence type="ECO:0000313" key="1">
    <source>
        <dbReference type="EMBL" id="PIU98672.1"/>
    </source>
</evidence>
<protein>
    <submittedName>
        <fullName evidence="1">Uncharacterized protein</fullName>
    </submittedName>
</protein>
<organism evidence="1 2">
    <name type="scientific">Candidatus Wolfebacteria bacterium CG03_land_8_20_14_0_80_40_12</name>
    <dbReference type="NCBI Taxonomy" id="1975069"/>
    <lineage>
        <taxon>Bacteria</taxon>
        <taxon>Candidatus Wolfeibacteriota</taxon>
    </lineage>
</organism>
<dbReference type="AlphaFoldDB" id="A0A2M7B6G7"/>
<accession>A0A2M7B6G7</accession>
<evidence type="ECO:0000313" key="2">
    <source>
        <dbReference type="Proteomes" id="UP000228949"/>
    </source>
</evidence>
<dbReference type="EMBL" id="PEVJ01000005">
    <property type="protein sequence ID" value="PIU98672.1"/>
    <property type="molecule type" value="Genomic_DNA"/>
</dbReference>
<comment type="caution">
    <text evidence="1">The sequence shown here is derived from an EMBL/GenBank/DDBJ whole genome shotgun (WGS) entry which is preliminary data.</text>
</comment>
<gene>
    <name evidence="1" type="ORF">COS61_00150</name>
</gene>
<reference evidence="2" key="1">
    <citation type="submission" date="2017-09" db="EMBL/GenBank/DDBJ databases">
        <title>Depth-based differentiation of microbial function through sediment-hosted aquifers and enrichment of novel symbionts in the deep terrestrial subsurface.</title>
        <authorList>
            <person name="Probst A.J."/>
            <person name="Ladd B."/>
            <person name="Jarett J.K."/>
            <person name="Geller-Mcgrath D.E."/>
            <person name="Sieber C.M.K."/>
            <person name="Emerson J.B."/>
            <person name="Anantharaman K."/>
            <person name="Thomas B.C."/>
            <person name="Malmstrom R."/>
            <person name="Stieglmeier M."/>
            <person name="Klingl A."/>
            <person name="Woyke T."/>
            <person name="Ryan C.M."/>
            <person name="Banfield J.F."/>
        </authorList>
    </citation>
    <scope>NUCLEOTIDE SEQUENCE [LARGE SCALE GENOMIC DNA]</scope>
</reference>
<sequence length="119" mass="13863">MKESNGQICAICSIKMGEKQAGVRQLSSGEFAEEKCIKELMNKELIVPLKNKGFIELGFNFNNGHSPERMMEEMTMMLLLFAYPDFRRVAGWLERIQDFSHTFLCREVDFAKLLARRFF</sequence>
<proteinExistence type="predicted"/>
<name>A0A2M7B6G7_9BACT</name>